<proteinExistence type="predicted"/>
<feature type="compositionally biased region" description="Basic residues" evidence="4">
    <location>
        <begin position="517"/>
        <end position="526"/>
    </location>
</feature>
<reference evidence="6 7" key="3">
    <citation type="journal article" date="2015" name="Genome Announc.">
        <title>Draft Genome Sequence of the Archiascomycetous Yeast Saitoella complicata.</title>
        <authorList>
            <person name="Yamauchi K."/>
            <person name="Kondo S."/>
            <person name="Hamamoto M."/>
            <person name="Takahashi Y."/>
            <person name="Ogura Y."/>
            <person name="Hayashi T."/>
            <person name="Nishida H."/>
        </authorList>
    </citation>
    <scope>NUCLEOTIDE SEQUENCE [LARGE SCALE GENOMIC DNA]</scope>
    <source>
        <strain evidence="6 7">NRRL Y-17804</strain>
    </source>
</reference>
<evidence type="ECO:0000313" key="6">
    <source>
        <dbReference type="EMBL" id="GAO50603.1"/>
    </source>
</evidence>
<dbReference type="EMBL" id="BACD03000035">
    <property type="protein sequence ID" value="GAO50603.1"/>
    <property type="molecule type" value="Genomic_DNA"/>
</dbReference>
<dbReference type="InterPro" id="IPR017441">
    <property type="entry name" value="Protein_kinase_ATP_BS"/>
</dbReference>
<dbReference type="InterPro" id="IPR011009">
    <property type="entry name" value="Kinase-like_dom_sf"/>
</dbReference>
<evidence type="ECO:0000256" key="1">
    <source>
        <dbReference type="ARBA" id="ARBA00022741"/>
    </source>
</evidence>
<dbReference type="InterPro" id="IPR053235">
    <property type="entry name" value="Ser_Thr_kinase"/>
</dbReference>
<dbReference type="PANTHER" id="PTHR24361">
    <property type="entry name" value="MITOGEN-ACTIVATED KINASE KINASE KINASE"/>
    <property type="match status" value="1"/>
</dbReference>
<gene>
    <name evidence="6" type="ORF">G7K_4727-t1</name>
</gene>
<dbReference type="PROSITE" id="PS50011">
    <property type="entry name" value="PROTEIN_KINASE_DOM"/>
    <property type="match status" value="1"/>
</dbReference>
<keyword evidence="7" id="KW-1185">Reference proteome</keyword>
<dbReference type="InterPro" id="IPR008271">
    <property type="entry name" value="Ser/Thr_kinase_AS"/>
</dbReference>
<dbReference type="GO" id="GO:0005524">
    <property type="term" value="F:ATP binding"/>
    <property type="evidence" value="ECO:0007669"/>
    <property type="project" value="UniProtKB-UniRule"/>
</dbReference>
<name>A0A0E9NLC6_SAICN</name>
<dbReference type="InterPro" id="IPR000719">
    <property type="entry name" value="Prot_kinase_dom"/>
</dbReference>
<feature type="compositionally biased region" description="Polar residues" evidence="4">
    <location>
        <begin position="503"/>
        <end position="514"/>
    </location>
</feature>
<evidence type="ECO:0000256" key="2">
    <source>
        <dbReference type="ARBA" id="ARBA00022840"/>
    </source>
</evidence>
<organism evidence="6 7">
    <name type="scientific">Saitoella complicata (strain BCRC 22490 / CBS 7301 / JCM 7358 / NBRC 10748 / NRRL Y-17804)</name>
    <dbReference type="NCBI Taxonomy" id="698492"/>
    <lineage>
        <taxon>Eukaryota</taxon>
        <taxon>Fungi</taxon>
        <taxon>Dikarya</taxon>
        <taxon>Ascomycota</taxon>
        <taxon>Taphrinomycotina</taxon>
        <taxon>Taphrinomycotina incertae sedis</taxon>
        <taxon>Saitoella</taxon>
    </lineage>
</organism>
<feature type="binding site" evidence="3">
    <location>
        <position position="203"/>
    </location>
    <ligand>
        <name>ATP</name>
        <dbReference type="ChEBI" id="CHEBI:30616"/>
    </ligand>
</feature>
<dbReference type="STRING" id="698492.A0A0E9NLC6"/>
<evidence type="ECO:0000313" key="7">
    <source>
        <dbReference type="Proteomes" id="UP000033140"/>
    </source>
</evidence>
<dbReference type="Proteomes" id="UP000033140">
    <property type="component" value="Unassembled WGS sequence"/>
</dbReference>
<dbReference type="SMART" id="SM00220">
    <property type="entry name" value="S_TKc"/>
    <property type="match status" value="1"/>
</dbReference>
<dbReference type="GO" id="GO:0004674">
    <property type="term" value="F:protein serine/threonine kinase activity"/>
    <property type="evidence" value="ECO:0007669"/>
    <property type="project" value="TreeGrafter"/>
</dbReference>
<dbReference type="AlphaFoldDB" id="A0A0E9NLC6"/>
<reference evidence="6 7" key="1">
    <citation type="journal article" date="2011" name="J. Gen. Appl. Microbiol.">
        <title>Draft genome sequencing of the enigmatic yeast Saitoella complicata.</title>
        <authorList>
            <person name="Nishida H."/>
            <person name="Hamamoto M."/>
            <person name="Sugiyama J."/>
        </authorList>
    </citation>
    <scope>NUCLEOTIDE SEQUENCE [LARGE SCALE GENOMIC DNA]</scope>
    <source>
        <strain evidence="6 7">NRRL Y-17804</strain>
    </source>
</reference>
<evidence type="ECO:0000256" key="4">
    <source>
        <dbReference type="SAM" id="MobiDB-lite"/>
    </source>
</evidence>
<keyword evidence="2 3" id="KW-0067">ATP-binding</keyword>
<sequence length="569" mass="63028">MGITNRAFGPCHDSLKFDPQLIMICIIGTRRSNTPCFGTTYLVVTPFNCNIPSSFLHRTSTVRLPKTVYGKEFDSLTHASVPQHHLNCRVPSPIATDSSSLLQPLLPLRYKKQETLLRNSCPRHQKAKATTLTTSPHSRVPSLSLNLVMSTRAQNMMHIFNPESLINRVIDSRLDILDILGIGAYGTVYLAQDLSTSEFLAVKALGHSINNGPYQSKTSMVRELTLQARCSAHPNVVKLHEVLETGDATYSVMEMCTEGDLFRAITQTAGTGYPAPDDVRKELFLQVLDAVEYMHTRGIYHRDLKSENILITDNGATAKIADFGLATTREVSTDRGCGSTFYMSPENVRGDIPYPNDSNDVWSLGVILINILTGRNPWPYACPSQPPYHQYLHDRTFLQSMLPCLSDETCEILYHVLEPEYERRWTVREFRDAIVRCGRLSWSDEEVLGRVARKGAMRACGRTRGGGVGYPVYPPITLFPKRLVGGGPGVGAGAGVSGEDTGSHVTNESVSPPTVSVKKHRSKRQRCSSVSATKHIGNGVNGTVDDVDHVMERQNFLPPREDEPTMNEP</sequence>
<dbReference type="PROSITE" id="PS00107">
    <property type="entry name" value="PROTEIN_KINASE_ATP"/>
    <property type="match status" value="1"/>
</dbReference>
<keyword evidence="1 3" id="KW-0547">Nucleotide-binding</keyword>
<reference evidence="6 7" key="2">
    <citation type="journal article" date="2014" name="J. Gen. Appl. Microbiol.">
        <title>The early diverging ascomycetous budding yeast Saitoella complicata has three histone deacetylases belonging to the Clr6, Hos2, and Rpd3 lineages.</title>
        <authorList>
            <person name="Nishida H."/>
            <person name="Matsumoto T."/>
            <person name="Kondo S."/>
            <person name="Hamamoto M."/>
            <person name="Yoshikawa H."/>
        </authorList>
    </citation>
    <scope>NUCLEOTIDE SEQUENCE [LARGE SCALE GENOMIC DNA]</scope>
    <source>
        <strain evidence="6 7">NRRL Y-17804</strain>
    </source>
</reference>
<protein>
    <recommendedName>
        <fullName evidence="5">Protein kinase domain-containing protein</fullName>
    </recommendedName>
</protein>
<dbReference type="Pfam" id="PF00069">
    <property type="entry name" value="Pkinase"/>
    <property type="match status" value="1"/>
</dbReference>
<feature type="domain" description="Protein kinase" evidence="5">
    <location>
        <begin position="174"/>
        <end position="435"/>
    </location>
</feature>
<comment type="caution">
    <text evidence="6">The sequence shown here is derived from an EMBL/GenBank/DDBJ whole genome shotgun (WGS) entry which is preliminary data.</text>
</comment>
<dbReference type="Gene3D" id="1.10.510.10">
    <property type="entry name" value="Transferase(Phosphotransferase) domain 1"/>
    <property type="match status" value="1"/>
</dbReference>
<dbReference type="GO" id="GO:0005737">
    <property type="term" value="C:cytoplasm"/>
    <property type="evidence" value="ECO:0007669"/>
    <property type="project" value="TreeGrafter"/>
</dbReference>
<feature type="region of interest" description="Disordered" evidence="4">
    <location>
        <begin position="495"/>
        <end position="544"/>
    </location>
</feature>
<accession>A0A0E9NLC6</accession>
<dbReference type="PROSITE" id="PS00108">
    <property type="entry name" value="PROTEIN_KINASE_ST"/>
    <property type="match status" value="1"/>
</dbReference>
<evidence type="ECO:0000256" key="3">
    <source>
        <dbReference type="PROSITE-ProRule" id="PRU10141"/>
    </source>
</evidence>
<evidence type="ECO:0000259" key="5">
    <source>
        <dbReference type="PROSITE" id="PS50011"/>
    </source>
</evidence>
<dbReference type="SUPFAM" id="SSF56112">
    <property type="entry name" value="Protein kinase-like (PK-like)"/>
    <property type="match status" value="1"/>
</dbReference>